<dbReference type="Pfam" id="PF00702">
    <property type="entry name" value="Hydrolase"/>
    <property type="match status" value="1"/>
</dbReference>
<feature type="binding site" evidence="11">
    <location>
        <position position="15"/>
    </location>
    <ligand>
        <name>substrate</name>
    </ligand>
</feature>
<name>A0A520N2D8_9GAMM</name>
<evidence type="ECO:0000256" key="6">
    <source>
        <dbReference type="ARBA" id="ARBA00022842"/>
    </source>
</evidence>
<dbReference type="GO" id="GO:0006564">
    <property type="term" value="P:L-serine biosynthetic process"/>
    <property type="evidence" value="ECO:0007669"/>
    <property type="project" value="UniProtKB-KW"/>
</dbReference>
<dbReference type="GO" id="GO:0005737">
    <property type="term" value="C:cytoplasm"/>
    <property type="evidence" value="ECO:0007669"/>
    <property type="project" value="TreeGrafter"/>
</dbReference>
<evidence type="ECO:0000256" key="9">
    <source>
        <dbReference type="ARBA" id="ARBA00048523"/>
    </source>
</evidence>
<feature type="binding site" evidence="11">
    <location>
        <position position="154"/>
    </location>
    <ligand>
        <name>substrate</name>
    </ligand>
</feature>
<evidence type="ECO:0000256" key="7">
    <source>
        <dbReference type="ARBA" id="ARBA00023299"/>
    </source>
</evidence>
<dbReference type="GO" id="GO:0000287">
    <property type="term" value="F:magnesium ion binding"/>
    <property type="evidence" value="ECO:0007669"/>
    <property type="project" value="TreeGrafter"/>
</dbReference>
<keyword evidence="4" id="KW-0479">Metal-binding</keyword>
<keyword evidence="3" id="KW-0028">Amino-acid biosynthesis</keyword>
<evidence type="ECO:0000256" key="1">
    <source>
        <dbReference type="ARBA" id="ARBA00005135"/>
    </source>
</evidence>
<gene>
    <name evidence="13" type="primary">thrH</name>
    <name evidence="13" type="ORF">EVA93_02810</name>
</gene>
<dbReference type="NCBIfam" id="TIGR02137">
    <property type="entry name" value="HSK-PSP"/>
    <property type="match status" value="1"/>
</dbReference>
<comment type="catalytic activity">
    <reaction evidence="8">
        <text>O-phospho-L-serine + H2O = L-serine + phosphate</text>
        <dbReference type="Rhea" id="RHEA:21208"/>
        <dbReference type="ChEBI" id="CHEBI:15377"/>
        <dbReference type="ChEBI" id="CHEBI:33384"/>
        <dbReference type="ChEBI" id="CHEBI:43474"/>
        <dbReference type="ChEBI" id="CHEBI:57524"/>
        <dbReference type="EC" id="3.1.3.3"/>
    </reaction>
</comment>
<feature type="binding site" evidence="12">
    <location>
        <position position="151"/>
    </location>
    <ligand>
        <name>Mg(2+)</name>
        <dbReference type="ChEBI" id="CHEBI:18420"/>
    </ligand>
</feature>
<dbReference type="SUPFAM" id="SSF56784">
    <property type="entry name" value="HAD-like"/>
    <property type="match status" value="1"/>
</dbReference>
<evidence type="ECO:0000256" key="12">
    <source>
        <dbReference type="PIRSR" id="PIRSR611863-3"/>
    </source>
</evidence>
<evidence type="ECO:0000256" key="8">
    <source>
        <dbReference type="ARBA" id="ARBA00048138"/>
    </source>
</evidence>
<accession>A0A520N2D8</accession>
<dbReference type="InterPro" id="IPR036412">
    <property type="entry name" value="HAD-like_sf"/>
</dbReference>
<comment type="pathway">
    <text evidence="1">Amino-acid biosynthesis; L-serine biosynthesis; L-serine from 3-phospho-D-glycerate: step 3/3.</text>
</comment>
<comment type="cofactor">
    <cofactor evidence="12">
        <name>Mg(2+)</name>
        <dbReference type="ChEBI" id="CHEBI:18420"/>
    </cofactor>
    <text evidence="12">Binds 1 Mg(2+) ion per subunit.</text>
</comment>
<proteinExistence type="predicted"/>
<dbReference type="InterPro" id="IPR050582">
    <property type="entry name" value="HAD-like_SerB"/>
</dbReference>
<evidence type="ECO:0000256" key="11">
    <source>
        <dbReference type="PIRSR" id="PIRSR611863-2"/>
    </source>
</evidence>
<keyword evidence="5" id="KW-0378">Hydrolase</keyword>
<reference evidence="13 14" key="1">
    <citation type="submission" date="2019-02" db="EMBL/GenBank/DDBJ databases">
        <title>Prokaryotic population dynamics and viral predation in marine succession experiment using metagenomics: the confinement effect.</title>
        <authorList>
            <person name="Haro-Moreno J.M."/>
            <person name="Rodriguez-Valera F."/>
            <person name="Lopez-Perez M."/>
        </authorList>
    </citation>
    <scope>NUCLEOTIDE SEQUENCE [LARGE SCALE GENOMIC DNA]</scope>
    <source>
        <strain evidence="13">MED-G160</strain>
    </source>
</reference>
<dbReference type="InterPro" id="IPR011863">
    <property type="entry name" value="HSK-PSP"/>
</dbReference>
<feature type="active site" description="Proton donor" evidence="10">
    <location>
        <position position="9"/>
    </location>
</feature>
<feature type="binding site" evidence="12">
    <location>
        <position position="9"/>
    </location>
    <ligand>
        <name>Mg(2+)</name>
        <dbReference type="ChEBI" id="CHEBI:18420"/>
    </ligand>
</feature>
<feature type="active site" description="Nucleophile" evidence="10">
    <location>
        <position position="7"/>
    </location>
</feature>
<dbReference type="Gene3D" id="3.40.50.1000">
    <property type="entry name" value="HAD superfamily/HAD-like"/>
    <property type="match status" value="1"/>
</dbReference>
<protein>
    <recommendedName>
        <fullName evidence="2">phosphoserine phosphatase</fullName>
        <ecNumber evidence="2">3.1.3.3</ecNumber>
    </recommendedName>
</protein>
<feature type="binding site" evidence="11">
    <location>
        <position position="46"/>
    </location>
    <ligand>
        <name>substrate</name>
    </ligand>
</feature>
<feature type="binding site" evidence="11">
    <location>
        <position position="132"/>
    </location>
    <ligand>
        <name>substrate</name>
    </ligand>
</feature>
<sequence>MEIVCLDMEGTLTEEIWEKVAYDTGIEDLGKTTRDIPSYEDLLDMRIEIMSKEGIGLSDVQKAASSVELLPGALEFVSNLRKNFQVVILSDTFHDIAKPLMEKLGFPFLLCHNLEIKNNEIVSYKLRHPQAKKQAINAFKDLGYRCFAAGDSHNDIQMFEVADKGFFMNAPDKISSKFPEIQSFHNYNELEKAIIHNSVFVNE</sequence>
<dbReference type="PANTHER" id="PTHR43344:SF2">
    <property type="entry name" value="PHOSPHOSERINE PHOSPHATASE"/>
    <property type="match status" value="1"/>
</dbReference>
<evidence type="ECO:0000313" key="14">
    <source>
        <dbReference type="Proteomes" id="UP000318710"/>
    </source>
</evidence>
<dbReference type="Proteomes" id="UP000318710">
    <property type="component" value="Unassembled WGS sequence"/>
</dbReference>
<evidence type="ECO:0000256" key="3">
    <source>
        <dbReference type="ARBA" id="ARBA00022605"/>
    </source>
</evidence>
<keyword evidence="13" id="KW-0808">Transferase</keyword>
<keyword evidence="6" id="KW-0460">Magnesium</keyword>
<dbReference type="AlphaFoldDB" id="A0A520N2D8"/>
<feature type="binding site" evidence="11">
    <location>
        <begin position="90"/>
        <end position="91"/>
    </location>
    <ligand>
        <name>substrate</name>
    </ligand>
</feature>
<organism evidence="13 14">
    <name type="scientific">SAR86 cluster bacterium</name>
    <dbReference type="NCBI Taxonomy" id="2030880"/>
    <lineage>
        <taxon>Bacteria</taxon>
        <taxon>Pseudomonadati</taxon>
        <taxon>Pseudomonadota</taxon>
        <taxon>Gammaproteobacteria</taxon>
        <taxon>SAR86 cluster</taxon>
    </lineage>
</organism>
<comment type="caution">
    <text evidence="13">The sequence shown here is derived from an EMBL/GenBank/DDBJ whole genome shotgun (WGS) entry which is preliminary data.</text>
</comment>
<evidence type="ECO:0000256" key="2">
    <source>
        <dbReference type="ARBA" id="ARBA00012640"/>
    </source>
</evidence>
<dbReference type="EC" id="3.1.3.3" evidence="2"/>
<dbReference type="InterPro" id="IPR023214">
    <property type="entry name" value="HAD_sf"/>
</dbReference>
<evidence type="ECO:0000256" key="5">
    <source>
        <dbReference type="ARBA" id="ARBA00022801"/>
    </source>
</evidence>
<evidence type="ECO:0000313" key="13">
    <source>
        <dbReference type="EMBL" id="RZO27642.1"/>
    </source>
</evidence>
<dbReference type="NCBIfam" id="NF010109">
    <property type="entry name" value="PRK13582.1"/>
    <property type="match status" value="1"/>
</dbReference>
<dbReference type="GO" id="GO:0016740">
    <property type="term" value="F:transferase activity"/>
    <property type="evidence" value="ECO:0007669"/>
    <property type="project" value="UniProtKB-KW"/>
</dbReference>
<keyword evidence="7" id="KW-0718">Serine biosynthesis</keyword>
<dbReference type="GO" id="GO:0036424">
    <property type="term" value="F:L-phosphoserine phosphatase activity"/>
    <property type="evidence" value="ECO:0007669"/>
    <property type="project" value="TreeGrafter"/>
</dbReference>
<dbReference type="Gene3D" id="3.90.1470.10">
    <property type="entry name" value="thrh gene product, domain 2"/>
    <property type="match status" value="1"/>
</dbReference>
<feature type="binding site" evidence="12">
    <location>
        <position position="7"/>
    </location>
    <ligand>
        <name>Mg(2+)</name>
        <dbReference type="ChEBI" id="CHEBI:18420"/>
    </ligand>
</feature>
<comment type="catalytic activity">
    <reaction evidence="9">
        <text>O-phospho-D-serine + H2O = D-serine + phosphate</text>
        <dbReference type="Rhea" id="RHEA:24873"/>
        <dbReference type="ChEBI" id="CHEBI:15377"/>
        <dbReference type="ChEBI" id="CHEBI:35247"/>
        <dbReference type="ChEBI" id="CHEBI:43474"/>
        <dbReference type="ChEBI" id="CHEBI:58680"/>
        <dbReference type="EC" id="3.1.3.3"/>
    </reaction>
</comment>
<evidence type="ECO:0000256" key="10">
    <source>
        <dbReference type="PIRSR" id="PIRSR611863-1"/>
    </source>
</evidence>
<evidence type="ECO:0000256" key="4">
    <source>
        <dbReference type="ARBA" id="ARBA00022723"/>
    </source>
</evidence>
<dbReference type="EMBL" id="SHBF01000013">
    <property type="protein sequence ID" value="RZO27642.1"/>
    <property type="molecule type" value="Genomic_DNA"/>
</dbReference>
<dbReference type="PANTHER" id="PTHR43344">
    <property type="entry name" value="PHOSPHOSERINE PHOSPHATASE"/>
    <property type="match status" value="1"/>
</dbReference>